<keyword evidence="3" id="KW-1185">Reference proteome</keyword>
<dbReference type="EMBL" id="FORM01000003">
    <property type="protein sequence ID" value="SFI99312.1"/>
    <property type="molecule type" value="Genomic_DNA"/>
</dbReference>
<evidence type="ECO:0000259" key="1">
    <source>
        <dbReference type="Pfam" id="PF25056"/>
    </source>
</evidence>
<organism evidence="2 3">
    <name type="scientific">Olleya namhaensis</name>
    <dbReference type="NCBI Taxonomy" id="1144750"/>
    <lineage>
        <taxon>Bacteria</taxon>
        <taxon>Pseudomonadati</taxon>
        <taxon>Bacteroidota</taxon>
        <taxon>Flavobacteriia</taxon>
        <taxon>Flavobacteriales</taxon>
        <taxon>Flavobacteriaceae</taxon>
    </lineage>
</organism>
<dbReference type="RefSeq" id="WP_090838847.1">
    <property type="nucleotide sequence ID" value="NZ_CANKYB010000009.1"/>
</dbReference>
<sequence length="138" mass="15758">MSNIITIGHAKFWKEYNKSVFFQFSDDDAFHNLDLNTAKKYIDVMVKLCDGKPMPFIIDLRGFRGTFSTEAASFIAKSPILEKLRISQAFIVNSIGTKLLIASYKRLYDPITPYHVFSDLGLAEQYCLETKNEFHGSC</sequence>
<dbReference type="AlphaFoldDB" id="A0A1I3MQT5"/>
<evidence type="ECO:0000313" key="2">
    <source>
        <dbReference type="EMBL" id="SFI99312.1"/>
    </source>
</evidence>
<gene>
    <name evidence="2" type="ORF">SAMN05443431_103263</name>
</gene>
<accession>A0A1I3MQT5</accession>
<protein>
    <recommendedName>
        <fullName evidence="1">DUF7793 domain-containing protein</fullName>
    </recommendedName>
</protein>
<name>A0A1I3MQT5_9FLAO</name>
<evidence type="ECO:0000313" key="3">
    <source>
        <dbReference type="Proteomes" id="UP000199559"/>
    </source>
</evidence>
<proteinExistence type="predicted"/>
<dbReference type="STRING" id="1144750.SAMN05443431_103263"/>
<dbReference type="Pfam" id="PF25056">
    <property type="entry name" value="DUF7793"/>
    <property type="match status" value="1"/>
</dbReference>
<feature type="domain" description="DUF7793" evidence="1">
    <location>
        <begin position="31"/>
        <end position="126"/>
    </location>
</feature>
<dbReference type="Proteomes" id="UP000199559">
    <property type="component" value="Unassembled WGS sequence"/>
</dbReference>
<reference evidence="3" key="1">
    <citation type="submission" date="2016-10" db="EMBL/GenBank/DDBJ databases">
        <authorList>
            <person name="Varghese N."/>
            <person name="Submissions S."/>
        </authorList>
    </citation>
    <scope>NUCLEOTIDE SEQUENCE [LARGE SCALE GENOMIC DNA]</scope>
    <source>
        <strain evidence="3">DSM 28881</strain>
    </source>
</reference>
<dbReference type="InterPro" id="IPR056695">
    <property type="entry name" value="DUF7793"/>
</dbReference>